<dbReference type="PANTHER" id="PTHR11096">
    <property type="entry name" value="RNA 3' TERMINAL PHOSPHATE CYCLASE"/>
    <property type="match status" value="1"/>
</dbReference>
<keyword evidence="3" id="KW-0690">Ribosome biogenesis</keyword>
<evidence type="ECO:0000259" key="5">
    <source>
        <dbReference type="Pfam" id="PF01137"/>
    </source>
</evidence>
<name>A0A4Q1BSZ6_TREME</name>
<evidence type="ECO:0000256" key="1">
    <source>
        <dbReference type="ARBA" id="ARBA00004604"/>
    </source>
</evidence>
<dbReference type="GO" id="GO:0004521">
    <property type="term" value="F:RNA endonuclease activity"/>
    <property type="evidence" value="ECO:0007669"/>
    <property type="project" value="TreeGrafter"/>
</dbReference>
<gene>
    <name evidence="7" type="ORF">M231_01493</name>
</gene>
<dbReference type="InterPro" id="IPR023797">
    <property type="entry name" value="RNA3'_phos_cyclase_dom"/>
</dbReference>
<dbReference type="FunCoup" id="A0A4Q1BSZ6">
    <property type="interactions" value="429"/>
</dbReference>
<dbReference type="InterPro" id="IPR013792">
    <property type="entry name" value="RNA3'P_cycl/enolpyr_Trfase_a/b"/>
</dbReference>
<proteinExistence type="inferred from homology"/>
<evidence type="ECO:0000256" key="2">
    <source>
        <dbReference type="ARBA" id="ARBA00007089"/>
    </source>
</evidence>
<dbReference type="OrthoDB" id="1911237at2759"/>
<feature type="domain" description="RNA 3'-terminal phosphate cyclase" evidence="5">
    <location>
        <begin position="18"/>
        <end position="350"/>
    </location>
</feature>
<dbReference type="EMBL" id="SDIL01000011">
    <property type="protein sequence ID" value="RXK41090.1"/>
    <property type="molecule type" value="Genomic_DNA"/>
</dbReference>
<dbReference type="InterPro" id="IPR000228">
    <property type="entry name" value="RNA3'_term_phos_cyc"/>
</dbReference>
<evidence type="ECO:0000313" key="8">
    <source>
        <dbReference type="Proteomes" id="UP000289152"/>
    </source>
</evidence>
<comment type="caution">
    <text evidence="7">The sequence shown here is derived from an EMBL/GenBank/DDBJ whole genome shotgun (WGS) entry which is preliminary data.</text>
</comment>
<evidence type="ECO:0000259" key="6">
    <source>
        <dbReference type="Pfam" id="PF05189"/>
    </source>
</evidence>
<dbReference type="GO" id="GO:0005730">
    <property type="term" value="C:nucleolus"/>
    <property type="evidence" value="ECO:0007669"/>
    <property type="project" value="UniProtKB-SubCell"/>
</dbReference>
<dbReference type="PROSITE" id="PS01287">
    <property type="entry name" value="RTC"/>
    <property type="match status" value="1"/>
</dbReference>
<accession>A0A4Q1BSZ6</accession>
<dbReference type="PANTHER" id="PTHR11096:SF1">
    <property type="entry name" value="RNA 3'-TERMINAL PHOSPHATE CYCLASE-LIKE PROTEIN"/>
    <property type="match status" value="1"/>
</dbReference>
<dbReference type="InterPro" id="IPR016443">
    <property type="entry name" value="RNA3'_term_phos_cyc_type_2"/>
</dbReference>
<dbReference type="Gene3D" id="3.30.360.20">
    <property type="entry name" value="RNA 3'-terminal phosphate cyclase, insert domain"/>
    <property type="match status" value="1"/>
</dbReference>
<evidence type="ECO:0000256" key="3">
    <source>
        <dbReference type="ARBA" id="ARBA00022517"/>
    </source>
</evidence>
<keyword evidence="4" id="KW-0539">Nucleus</keyword>
<dbReference type="SUPFAM" id="SSF55205">
    <property type="entry name" value="EPT/RTPC-like"/>
    <property type="match status" value="1"/>
</dbReference>
<dbReference type="Pfam" id="PF01137">
    <property type="entry name" value="RTC"/>
    <property type="match status" value="1"/>
</dbReference>
<dbReference type="Proteomes" id="UP000289152">
    <property type="component" value="Unassembled WGS sequence"/>
</dbReference>
<reference evidence="7 8" key="1">
    <citation type="submission" date="2016-06" db="EMBL/GenBank/DDBJ databases">
        <title>Evolution of pathogenesis and genome organization in the Tremellales.</title>
        <authorList>
            <person name="Cuomo C."/>
            <person name="Litvintseva A."/>
            <person name="Heitman J."/>
            <person name="Chen Y."/>
            <person name="Sun S."/>
            <person name="Springer D."/>
            <person name="Dromer F."/>
            <person name="Young S."/>
            <person name="Zeng Q."/>
            <person name="Chapman S."/>
            <person name="Gujja S."/>
            <person name="Saif S."/>
            <person name="Birren B."/>
        </authorList>
    </citation>
    <scope>NUCLEOTIDE SEQUENCE [LARGE SCALE GENOMIC DNA]</scope>
    <source>
        <strain evidence="7 8">ATCC 28783</strain>
    </source>
</reference>
<dbReference type="GO" id="GO:0000479">
    <property type="term" value="P:endonucleolytic cleavage of tricistronic rRNA transcript (SSU-rRNA, 5.8S rRNA, LSU-rRNA)"/>
    <property type="evidence" value="ECO:0007669"/>
    <property type="project" value="TreeGrafter"/>
</dbReference>
<protein>
    <submittedName>
        <fullName evidence="7">18S rRNA biogenesis protein RCL1</fullName>
    </submittedName>
</protein>
<comment type="subcellular location">
    <subcellularLocation>
        <location evidence="1">Nucleus</location>
        <location evidence="1">Nucleolus</location>
    </subcellularLocation>
</comment>
<feature type="domain" description="RNA 3'-terminal phosphate cyclase insert" evidence="6">
    <location>
        <begin position="192"/>
        <end position="297"/>
    </location>
</feature>
<evidence type="ECO:0000313" key="7">
    <source>
        <dbReference type="EMBL" id="RXK41090.1"/>
    </source>
</evidence>
<dbReference type="InterPro" id="IPR037136">
    <property type="entry name" value="RNA3'_phos_cyclase_dom_sf"/>
</dbReference>
<comment type="similarity">
    <text evidence="2">Belongs to the RNA 3'-terminal cyclase family. Type 2 subfamily.</text>
</comment>
<dbReference type="FunFam" id="3.30.360.20:FF:000001">
    <property type="entry name" value="RNA terminal phosphate cyclase-like 1"/>
    <property type="match status" value="1"/>
</dbReference>
<dbReference type="AlphaFoldDB" id="A0A4Q1BSZ6"/>
<dbReference type="STRING" id="5217.A0A4Q1BSZ6"/>
<keyword evidence="8" id="KW-1185">Reference proteome</keyword>
<dbReference type="InterPro" id="IPR036553">
    <property type="entry name" value="RPTC_insert"/>
</dbReference>
<evidence type="ECO:0000256" key="4">
    <source>
        <dbReference type="ARBA" id="ARBA00023242"/>
    </source>
</evidence>
<dbReference type="InParanoid" id="A0A4Q1BSZ6"/>
<sequence>MAPSSSSVPQQRKQILRFTSHRHLRQRLLLSLLSGKSIIISQIRPDDIHVGLRDYEINLLRLLERITNGSTVEISTTGTSFLFHPGLLPGGSYSHTCSLGRSIGYYLEVLVPLAPFCKKAFDISLFGITGEEGRDLTVDTIRTVTLPHLHIFGITENLELQIKKRGAAPLGGGQVIFRCPVVRQLKTIQFIDKGKIKKIRGVAYSTRVSPQFANRMVESARSVLNRFIPDIYLYTDVYKGEESGKSPGYGLTLVSQSTTSALHSFESLSTPPSESKTIQQTPEDIALFSARGLLEEINKGGCVDGKHQWLVLLLMALGKEDVGKCLMGDLTSHTIQFLRDMVTFFGVKFKLTPVQSDSSTEKTSTGEVMVSCVGIGYSNVNKSMA</sequence>
<organism evidence="7 8">
    <name type="scientific">Tremella mesenterica</name>
    <name type="common">Jelly fungus</name>
    <dbReference type="NCBI Taxonomy" id="5217"/>
    <lineage>
        <taxon>Eukaryota</taxon>
        <taxon>Fungi</taxon>
        <taxon>Dikarya</taxon>
        <taxon>Basidiomycota</taxon>
        <taxon>Agaricomycotina</taxon>
        <taxon>Tremellomycetes</taxon>
        <taxon>Tremellales</taxon>
        <taxon>Tremellaceae</taxon>
        <taxon>Tremella</taxon>
    </lineage>
</organism>
<dbReference type="InterPro" id="IPR013791">
    <property type="entry name" value="RNA3'-term_phos_cycl_insert"/>
</dbReference>
<dbReference type="Gene3D" id="3.65.10.20">
    <property type="entry name" value="RNA 3'-terminal phosphate cyclase domain"/>
    <property type="match status" value="1"/>
</dbReference>
<dbReference type="InterPro" id="IPR020719">
    <property type="entry name" value="RNA3'_term_phos_cycl-like_CS"/>
</dbReference>
<dbReference type="NCBIfam" id="TIGR03400">
    <property type="entry name" value="18S_RNA_Rcl1p"/>
    <property type="match status" value="1"/>
</dbReference>
<dbReference type="VEuPathDB" id="FungiDB:TREMEDRAFT_32298"/>
<dbReference type="Pfam" id="PF05189">
    <property type="entry name" value="RTC_insert"/>
    <property type="match status" value="1"/>
</dbReference>